<dbReference type="Proteomes" id="UP000003639">
    <property type="component" value="Unassembled WGS sequence"/>
</dbReference>
<reference evidence="1 2" key="2">
    <citation type="submission" date="2007-06" db="EMBL/GenBank/DDBJ databases">
        <title>Draft genome sequence of Pseudoflavonifractor capillosus ATCC 29799.</title>
        <authorList>
            <person name="Sudarsanam P."/>
            <person name="Ley R."/>
            <person name="Guruge J."/>
            <person name="Turnbaugh P.J."/>
            <person name="Mahowald M."/>
            <person name="Liep D."/>
            <person name="Gordon J."/>
        </authorList>
    </citation>
    <scope>NUCLEOTIDE SEQUENCE [LARGE SCALE GENOMIC DNA]</scope>
    <source>
        <strain evidence="1 2">ATCC 29799</strain>
    </source>
</reference>
<dbReference type="AlphaFoldDB" id="A6NS20"/>
<comment type="caution">
    <text evidence="1">The sequence shown here is derived from an EMBL/GenBank/DDBJ whole genome shotgun (WGS) entry which is preliminary data.</text>
</comment>
<dbReference type="eggNOG" id="ENOG5032RPH">
    <property type="taxonomic scope" value="Bacteria"/>
</dbReference>
<dbReference type="RefSeq" id="WP_006571547.1">
    <property type="nucleotide sequence ID" value="NZ_AAXG02000007.1"/>
</dbReference>
<dbReference type="OrthoDB" id="1862081at2"/>
<organism evidence="1 2">
    <name type="scientific">Pseudoflavonifractor capillosus ATCC 29799</name>
    <dbReference type="NCBI Taxonomy" id="411467"/>
    <lineage>
        <taxon>Bacteria</taxon>
        <taxon>Bacillati</taxon>
        <taxon>Bacillota</taxon>
        <taxon>Clostridia</taxon>
        <taxon>Eubacteriales</taxon>
        <taxon>Oscillospiraceae</taxon>
        <taxon>Pseudoflavonifractor</taxon>
    </lineage>
</organism>
<evidence type="ECO:0000313" key="2">
    <source>
        <dbReference type="Proteomes" id="UP000003639"/>
    </source>
</evidence>
<protein>
    <recommendedName>
        <fullName evidence="3">DUF4363 domain-containing protein</fullName>
    </recommendedName>
</protein>
<dbReference type="Pfam" id="PF14276">
    <property type="entry name" value="DUF4363"/>
    <property type="match status" value="1"/>
</dbReference>
<name>A6NS20_9FIRM</name>
<proteinExistence type="predicted"/>
<dbReference type="STRING" id="411467.BACCAP_00998"/>
<evidence type="ECO:0008006" key="3">
    <source>
        <dbReference type="Google" id="ProtNLM"/>
    </source>
</evidence>
<evidence type="ECO:0000313" key="1">
    <source>
        <dbReference type="EMBL" id="EDN01058.1"/>
    </source>
</evidence>
<keyword evidence="2" id="KW-1185">Reference proteome</keyword>
<gene>
    <name evidence="1" type="ORF">BACCAP_00998</name>
</gene>
<dbReference type="InterPro" id="IPR025373">
    <property type="entry name" value="DUF4363"/>
</dbReference>
<reference evidence="1 2" key="1">
    <citation type="submission" date="2007-04" db="EMBL/GenBank/DDBJ databases">
        <authorList>
            <person name="Fulton L."/>
            <person name="Clifton S."/>
            <person name="Fulton B."/>
            <person name="Xu J."/>
            <person name="Minx P."/>
            <person name="Pepin K.H."/>
            <person name="Johnson M."/>
            <person name="Thiruvilangam P."/>
            <person name="Bhonagiri V."/>
            <person name="Nash W.E."/>
            <person name="Mardis E.R."/>
            <person name="Wilson R.K."/>
        </authorList>
    </citation>
    <scope>NUCLEOTIDE SEQUENCE [LARGE SCALE GENOMIC DNA]</scope>
    <source>
        <strain evidence="1 2">ATCC 29799</strain>
    </source>
</reference>
<dbReference type="EMBL" id="AAXG02000007">
    <property type="protein sequence ID" value="EDN01058.1"/>
    <property type="molecule type" value="Genomic_DNA"/>
</dbReference>
<sequence length="126" mass="14028">MKRLWIACGILAILFAATLYNASYLNRLTASLADQLTQAEACAEAGDWAEAARLTEGAFDEWESHTLYLHVLLRHADTDDVNSSFQEVGEFITCQEGGEYSAANARLITQIRLLYEAEQLSLKNIL</sequence>
<accession>A6NS20</accession>